<keyword evidence="11" id="KW-1185">Reference proteome</keyword>
<dbReference type="PANTHER" id="PTHR48111:SF4">
    <property type="entry name" value="DNA-BINDING DUAL TRANSCRIPTIONAL REGULATOR OMPR"/>
    <property type="match status" value="1"/>
</dbReference>
<dbReference type="KEGG" id="kbs:EPA93_09985"/>
<dbReference type="AlphaFoldDB" id="A0A4P6JM50"/>
<evidence type="ECO:0000313" key="10">
    <source>
        <dbReference type="EMBL" id="QBD76318.1"/>
    </source>
</evidence>
<dbReference type="CDD" id="cd00383">
    <property type="entry name" value="trans_reg_C"/>
    <property type="match status" value="1"/>
</dbReference>
<dbReference type="GO" id="GO:0005829">
    <property type="term" value="C:cytosol"/>
    <property type="evidence" value="ECO:0007669"/>
    <property type="project" value="TreeGrafter"/>
</dbReference>
<sequence length="227" mass="25422">MEILVIEDEAPIREFEVTYLRDAGYGTIEAADGQAAVELFMEHKPDLAIIDINLPKMSGLDVCKAIRTTSTMPILIVTARNSDEDEVKGLSMGADDYIKKPFNPNVLVARVHALLRRHDRTRQLHFKGLVIDPETMSVIKDGKSITLTTTRFNLLLALASHPRAVLSRAQLVNQTYSDPSSHFVYDRTIDAHIKALRQSIETDPKNPQFIETVFGSGYRFIGVPEKC</sequence>
<feature type="modified residue" description="4-aspartylphosphate" evidence="6">
    <location>
        <position position="51"/>
    </location>
</feature>
<dbReference type="PANTHER" id="PTHR48111">
    <property type="entry name" value="REGULATOR OF RPOS"/>
    <property type="match status" value="1"/>
</dbReference>
<dbReference type="SMART" id="SM00448">
    <property type="entry name" value="REC"/>
    <property type="match status" value="1"/>
</dbReference>
<dbReference type="Pfam" id="PF00486">
    <property type="entry name" value="Trans_reg_C"/>
    <property type="match status" value="1"/>
</dbReference>
<dbReference type="PROSITE" id="PS51755">
    <property type="entry name" value="OMPR_PHOB"/>
    <property type="match status" value="1"/>
</dbReference>
<name>A0A4P6JM50_KTERU</name>
<dbReference type="InterPro" id="IPR001867">
    <property type="entry name" value="OmpR/PhoB-type_DNA-bd"/>
</dbReference>
<protein>
    <submittedName>
        <fullName evidence="10">Response regulator transcription factor</fullName>
    </submittedName>
</protein>
<reference evidence="10 11" key="1">
    <citation type="submission" date="2019-01" db="EMBL/GenBank/DDBJ databases">
        <title>Ktedonosporobacter rubrisoli SCAWS-G2.</title>
        <authorList>
            <person name="Huang Y."/>
            <person name="Yan B."/>
        </authorList>
    </citation>
    <scope>NUCLEOTIDE SEQUENCE [LARGE SCALE GENOMIC DNA]</scope>
    <source>
        <strain evidence="10 11">SCAWS-G2</strain>
    </source>
</reference>
<keyword evidence="3" id="KW-0805">Transcription regulation</keyword>
<dbReference type="RefSeq" id="WP_129886990.1">
    <property type="nucleotide sequence ID" value="NZ_CP035758.1"/>
</dbReference>
<organism evidence="10 11">
    <name type="scientific">Ktedonosporobacter rubrisoli</name>
    <dbReference type="NCBI Taxonomy" id="2509675"/>
    <lineage>
        <taxon>Bacteria</taxon>
        <taxon>Bacillati</taxon>
        <taxon>Chloroflexota</taxon>
        <taxon>Ktedonobacteria</taxon>
        <taxon>Ktedonobacterales</taxon>
        <taxon>Ktedonosporobacteraceae</taxon>
        <taxon>Ktedonosporobacter</taxon>
    </lineage>
</organism>
<dbReference type="GO" id="GO:0032993">
    <property type="term" value="C:protein-DNA complex"/>
    <property type="evidence" value="ECO:0007669"/>
    <property type="project" value="TreeGrafter"/>
</dbReference>
<evidence type="ECO:0000256" key="4">
    <source>
        <dbReference type="ARBA" id="ARBA00023125"/>
    </source>
</evidence>
<dbReference type="InterPro" id="IPR036388">
    <property type="entry name" value="WH-like_DNA-bd_sf"/>
</dbReference>
<dbReference type="CDD" id="cd17574">
    <property type="entry name" value="REC_OmpR"/>
    <property type="match status" value="1"/>
</dbReference>
<dbReference type="InterPro" id="IPR001789">
    <property type="entry name" value="Sig_transdc_resp-reg_receiver"/>
</dbReference>
<evidence type="ECO:0000259" key="9">
    <source>
        <dbReference type="PROSITE" id="PS51755"/>
    </source>
</evidence>
<dbReference type="OrthoDB" id="9790442at2"/>
<feature type="domain" description="OmpR/PhoB-type" evidence="9">
    <location>
        <begin position="121"/>
        <end position="222"/>
    </location>
</feature>
<dbReference type="Pfam" id="PF00072">
    <property type="entry name" value="Response_reg"/>
    <property type="match status" value="1"/>
</dbReference>
<evidence type="ECO:0000259" key="8">
    <source>
        <dbReference type="PROSITE" id="PS50110"/>
    </source>
</evidence>
<dbReference type="Proteomes" id="UP000290365">
    <property type="component" value="Chromosome"/>
</dbReference>
<evidence type="ECO:0000256" key="3">
    <source>
        <dbReference type="ARBA" id="ARBA00023015"/>
    </source>
</evidence>
<keyword evidence="2" id="KW-0902">Two-component regulatory system</keyword>
<dbReference type="GO" id="GO:0000156">
    <property type="term" value="F:phosphorelay response regulator activity"/>
    <property type="evidence" value="ECO:0007669"/>
    <property type="project" value="TreeGrafter"/>
</dbReference>
<evidence type="ECO:0000256" key="5">
    <source>
        <dbReference type="ARBA" id="ARBA00023163"/>
    </source>
</evidence>
<keyword evidence="5" id="KW-0804">Transcription</keyword>
<evidence type="ECO:0000256" key="2">
    <source>
        <dbReference type="ARBA" id="ARBA00023012"/>
    </source>
</evidence>
<dbReference type="GO" id="GO:0000976">
    <property type="term" value="F:transcription cis-regulatory region binding"/>
    <property type="evidence" value="ECO:0007669"/>
    <property type="project" value="TreeGrafter"/>
</dbReference>
<accession>A0A4P6JM50</accession>
<dbReference type="InterPro" id="IPR039420">
    <property type="entry name" value="WalR-like"/>
</dbReference>
<dbReference type="SMART" id="SM00862">
    <property type="entry name" value="Trans_reg_C"/>
    <property type="match status" value="1"/>
</dbReference>
<keyword evidence="4 7" id="KW-0238">DNA-binding</keyword>
<evidence type="ECO:0000313" key="11">
    <source>
        <dbReference type="Proteomes" id="UP000290365"/>
    </source>
</evidence>
<evidence type="ECO:0000256" key="7">
    <source>
        <dbReference type="PROSITE-ProRule" id="PRU01091"/>
    </source>
</evidence>
<dbReference type="SUPFAM" id="SSF52172">
    <property type="entry name" value="CheY-like"/>
    <property type="match status" value="1"/>
</dbReference>
<evidence type="ECO:0000256" key="6">
    <source>
        <dbReference type="PROSITE-ProRule" id="PRU00169"/>
    </source>
</evidence>
<dbReference type="Gene3D" id="6.10.250.690">
    <property type="match status" value="1"/>
</dbReference>
<keyword evidence="1 6" id="KW-0597">Phosphoprotein</keyword>
<dbReference type="EMBL" id="CP035758">
    <property type="protein sequence ID" value="QBD76318.1"/>
    <property type="molecule type" value="Genomic_DNA"/>
</dbReference>
<proteinExistence type="predicted"/>
<dbReference type="InterPro" id="IPR011006">
    <property type="entry name" value="CheY-like_superfamily"/>
</dbReference>
<gene>
    <name evidence="10" type="ORF">EPA93_09985</name>
</gene>
<feature type="domain" description="Response regulatory" evidence="8">
    <location>
        <begin position="2"/>
        <end position="115"/>
    </location>
</feature>
<feature type="DNA-binding region" description="OmpR/PhoB-type" evidence="7">
    <location>
        <begin position="121"/>
        <end position="222"/>
    </location>
</feature>
<evidence type="ECO:0000256" key="1">
    <source>
        <dbReference type="ARBA" id="ARBA00022553"/>
    </source>
</evidence>
<dbReference type="FunFam" id="3.40.50.2300:FF:000001">
    <property type="entry name" value="DNA-binding response regulator PhoB"/>
    <property type="match status" value="1"/>
</dbReference>
<dbReference type="GO" id="GO:0006355">
    <property type="term" value="P:regulation of DNA-templated transcription"/>
    <property type="evidence" value="ECO:0007669"/>
    <property type="project" value="InterPro"/>
</dbReference>
<dbReference type="PROSITE" id="PS50110">
    <property type="entry name" value="RESPONSE_REGULATORY"/>
    <property type="match status" value="1"/>
</dbReference>
<dbReference type="Gene3D" id="3.40.50.2300">
    <property type="match status" value="1"/>
</dbReference>
<dbReference type="Gene3D" id="1.10.10.10">
    <property type="entry name" value="Winged helix-like DNA-binding domain superfamily/Winged helix DNA-binding domain"/>
    <property type="match status" value="1"/>
</dbReference>